<dbReference type="Proteomes" id="UP000005622">
    <property type="component" value="Unassembled WGS sequence"/>
</dbReference>
<accession>H8ZFZ1</accession>
<organism evidence="1">
    <name type="scientific">Nematocida ausubeli (strain ATCC PRA-371 / ERTm2)</name>
    <name type="common">Nematode killer fungus</name>
    <dbReference type="NCBI Taxonomy" id="1913371"/>
    <lineage>
        <taxon>Eukaryota</taxon>
        <taxon>Fungi</taxon>
        <taxon>Fungi incertae sedis</taxon>
        <taxon>Microsporidia</taxon>
        <taxon>Nematocida</taxon>
    </lineage>
</organism>
<proteinExistence type="predicted"/>
<reference evidence="1" key="1">
    <citation type="submission" date="2011-03" db="EMBL/GenBank/DDBJ databases">
        <title>The Genome Sequence of Nematocida sp1 strain ERTm2.</title>
        <authorList>
            <consortium name="The Broad Institute Genome Sequencing Platform"/>
            <consortium name="The Broad Institute Genome Sequencing Center for Infectious Disease"/>
            <person name="Cuomo C."/>
            <person name="Troemel E."/>
            <person name="Young S.K."/>
            <person name="Zeng Q."/>
            <person name="Gargeya S."/>
            <person name="Fitzgerald M."/>
            <person name="Haas B."/>
            <person name="Abouelleil A."/>
            <person name="Alvarado L."/>
            <person name="Arachchi H.M."/>
            <person name="Berlin A."/>
            <person name="Brown A."/>
            <person name="Chapman S.B."/>
            <person name="Chen Z."/>
            <person name="Dunbar C."/>
            <person name="Freedman E."/>
            <person name="Gearin G."/>
            <person name="Gellesch M."/>
            <person name="Goldberg J."/>
            <person name="Griggs A."/>
            <person name="Gujja S."/>
            <person name="Heilman E.R."/>
            <person name="Heiman D."/>
            <person name="Howarth C."/>
            <person name="Larson L."/>
            <person name="Lui A."/>
            <person name="MacDonald P.J.P."/>
            <person name="Mehta T."/>
            <person name="Montmayeur A."/>
            <person name="Murphy C."/>
            <person name="Neiman D."/>
            <person name="Pearson M."/>
            <person name="Priest M."/>
            <person name="Roberts A."/>
            <person name="Saif S."/>
            <person name="Shea T."/>
            <person name="Shenoy N."/>
            <person name="Sisk P."/>
            <person name="Stolte C."/>
            <person name="Sykes S."/>
            <person name="White J."/>
            <person name="Yandava C."/>
            <person name="Wortman J."/>
            <person name="Nusbaum C."/>
            <person name="Birren B."/>
        </authorList>
    </citation>
    <scope>NUCLEOTIDE SEQUENCE</scope>
    <source>
        <strain evidence="1">ERTm2</strain>
    </source>
</reference>
<dbReference type="AlphaFoldDB" id="H8ZFZ1"/>
<evidence type="ECO:0000313" key="1">
    <source>
        <dbReference type="EMBL" id="EHY64435.1"/>
    </source>
</evidence>
<dbReference type="HOGENOM" id="CLU_589381_0_0_1"/>
<sequence>MPDKYIHMILNKILITTDTTILTPDSINNKPFSKIYYKYIPNEHIYNIINILDKNTTESVNILILLLLLTQLDISHIYIIRKIIKDILYIHSIYELLYNIYICNIYNNILYILYNIYNKILYKEDKYDILYNIIISQEYKDILEYTISKEYTEYKEYTDKTNCNGGSSEKTNCNGGSGNMTNYSEYIDNMTNCNENNINNTNYNRDTNNMTNYNENILNNTNYNENMLNNTNYSENNTNTTNYNRDNNNMTNYSEYINNLTNCNRYDANYTNYTEYNTNMTNYNENTNNMTNYSEIYNEIDRLCYTQEYTQEYTMVPPYTDINTDINTTKLYSINENTLNPTEYTNNTLNIKDILRRIRLLLPGCMKLLQNTYKNGIPRGKSSALFGKGSAPRVRSIFHEEFKGYHDIMADDHLNHMEKKIKKRVQGIELAIKAINQIYNINIFKNKKKKYSHWRYLRNYQIKL</sequence>
<dbReference type="EMBL" id="JH604642">
    <property type="protein sequence ID" value="EHY64435.1"/>
    <property type="molecule type" value="Genomic_DNA"/>
</dbReference>
<protein>
    <submittedName>
        <fullName evidence="1">Uncharacterized protein</fullName>
    </submittedName>
</protein>
<gene>
    <name evidence="1" type="ORF">NERG_02512</name>
</gene>
<name>H8ZFZ1_NEMA1</name>